<organism evidence="3 4">
    <name type="scientific">Roseateles aquatilis</name>
    <dbReference type="NCBI Taxonomy" id="431061"/>
    <lineage>
        <taxon>Bacteria</taxon>
        <taxon>Pseudomonadati</taxon>
        <taxon>Pseudomonadota</taxon>
        <taxon>Betaproteobacteria</taxon>
        <taxon>Burkholderiales</taxon>
        <taxon>Sphaerotilaceae</taxon>
        <taxon>Roseateles</taxon>
    </lineage>
</organism>
<feature type="transmembrane region" description="Helical" evidence="1">
    <location>
        <begin position="187"/>
        <end position="208"/>
    </location>
</feature>
<dbReference type="InterPro" id="IPR012171">
    <property type="entry name" value="Fatty_acid_desaturase"/>
</dbReference>
<dbReference type="GO" id="GO:0016020">
    <property type="term" value="C:membrane"/>
    <property type="evidence" value="ECO:0007669"/>
    <property type="project" value="TreeGrafter"/>
</dbReference>
<evidence type="ECO:0000313" key="3">
    <source>
        <dbReference type="EMBL" id="OWQ90662.1"/>
    </source>
</evidence>
<feature type="transmembrane region" description="Helical" evidence="1">
    <location>
        <begin position="128"/>
        <end position="148"/>
    </location>
</feature>
<keyword evidence="1" id="KW-1133">Transmembrane helix</keyword>
<evidence type="ECO:0000256" key="1">
    <source>
        <dbReference type="SAM" id="Phobius"/>
    </source>
</evidence>
<evidence type="ECO:0000313" key="4">
    <source>
        <dbReference type="Proteomes" id="UP000197468"/>
    </source>
</evidence>
<dbReference type="GO" id="GO:0016717">
    <property type="term" value="F:oxidoreductase activity, acting on paired donors, with oxidation of a pair of donors resulting in the reduction of molecular oxygen to two molecules of water"/>
    <property type="evidence" value="ECO:0007669"/>
    <property type="project" value="TreeGrafter"/>
</dbReference>
<dbReference type="RefSeq" id="WP_088384869.1">
    <property type="nucleotide sequence ID" value="NZ_NIOF01000004.1"/>
</dbReference>
<dbReference type="PANTHER" id="PTHR19353">
    <property type="entry name" value="FATTY ACID DESATURASE 2"/>
    <property type="match status" value="1"/>
</dbReference>
<feature type="transmembrane region" description="Helical" evidence="1">
    <location>
        <begin position="21"/>
        <end position="41"/>
    </location>
</feature>
<sequence>MHATRLTLPAKLMQPVAWQKWKALAYLAALSLSTIAGARYAGPLPLVVQSACALIGALQFIGLFSLLHESSHGHLAANRRVNAWLGECLCVVVGTSYVGYRLAHLAHHANFRTERDPQEIIYPRRSNAATSALLLVASLVGAPIFLLLRSPYTALKHRQGWAAALRGPMLAVLFYALLWQLLPAPEWRFLVITVGVALLIGSMNDIVYHQGLAAHDSLAACSSFDCDVFGQMFLSGANRHAEHHVYPGVPGPHLVEVSRLVRDDLAAHGAVYDLGFTVAFVRRLVGGPLFLPSHSADESRPRTGNARQLID</sequence>
<dbReference type="Proteomes" id="UP000197468">
    <property type="component" value="Unassembled WGS sequence"/>
</dbReference>
<dbReference type="InterPro" id="IPR005804">
    <property type="entry name" value="FA_desaturase_dom"/>
</dbReference>
<dbReference type="GO" id="GO:0008610">
    <property type="term" value="P:lipid biosynthetic process"/>
    <property type="evidence" value="ECO:0007669"/>
    <property type="project" value="UniProtKB-ARBA"/>
</dbReference>
<dbReference type="OrthoDB" id="9800167at2"/>
<name>A0A246JDC6_9BURK</name>
<feature type="transmembrane region" description="Helical" evidence="1">
    <location>
        <begin position="47"/>
        <end position="69"/>
    </location>
</feature>
<proteinExistence type="predicted"/>
<keyword evidence="4" id="KW-1185">Reference proteome</keyword>
<keyword evidence="1" id="KW-0472">Membrane</keyword>
<feature type="transmembrane region" description="Helical" evidence="1">
    <location>
        <begin position="160"/>
        <end position="181"/>
    </location>
</feature>
<feature type="domain" description="Fatty acid desaturase" evidence="2">
    <location>
        <begin position="51"/>
        <end position="273"/>
    </location>
</feature>
<gene>
    <name evidence="3" type="ORF">CDN99_10720</name>
</gene>
<dbReference type="AlphaFoldDB" id="A0A246JDC6"/>
<comment type="caution">
    <text evidence="3">The sequence shown here is derived from an EMBL/GenBank/DDBJ whole genome shotgun (WGS) entry which is preliminary data.</text>
</comment>
<accession>A0A246JDC6</accession>
<evidence type="ECO:0000259" key="2">
    <source>
        <dbReference type="Pfam" id="PF00487"/>
    </source>
</evidence>
<dbReference type="PANTHER" id="PTHR19353:SF19">
    <property type="entry name" value="DELTA(5) FATTY ACID DESATURASE C-RELATED"/>
    <property type="match status" value="1"/>
</dbReference>
<protein>
    <submittedName>
        <fullName evidence="3">Fatty acid desaturase</fullName>
    </submittedName>
</protein>
<dbReference type="Pfam" id="PF00487">
    <property type="entry name" value="FA_desaturase"/>
    <property type="match status" value="1"/>
</dbReference>
<reference evidence="3 4" key="1">
    <citation type="journal article" date="2008" name="Int. J. Syst. Evol. Microbiol.">
        <title>Description of Roseateles aquatilis sp. nov. and Roseateles terrae sp. nov., in the class Betaproteobacteria, and emended description of the genus Roseateles.</title>
        <authorList>
            <person name="Gomila M."/>
            <person name="Bowien B."/>
            <person name="Falsen E."/>
            <person name="Moore E.R."/>
            <person name="Lalucat J."/>
        </authorList>
    </citation>
    <scope>NUCLEOTIDE SEQUENCE [LARGE SCALE GENOMIC DNA]</scope>
    <source>
        <strain evidence="3 4">CCUG 48205</strain>
    </source>
</reference>
<keyword evidence="1" id="KW-0812">Transmembrane</keyword>
<dbReference type="EMBL" id="NIOF01000004">
    <property type="protein sequence ID" value="OWQ90662.1"/>
    <property type="molecule type" value="Genomic_DNA"/>
</dbReference>
<feature type="transmembrane region" description="Helical" evidence="1">
    <location>
        <begin position="81"/>
        <end position="100"/>
    </location>
</feature>